<dbReference type="PANTHER" id="PTHR11102:SF160">
    <property type="entry name" value="ERAD-ASSOCIATED E3 UBIQUITIN-PROTEIN LIGASE COMPONENT HRD3"/>
    <property type="match status" value="1"/>
</dbReference>
<organism evidence="2 3">
    <name type="scientific">Sphaerotilus hippei</name>
    <dbReference type="NCBI Taxonomy" id="744406"/>
    <lineage>
        <taxon>Bacteria</taxon>
        <taxon>Pseudomonadati</taxon>
        <taxon>Pseudomonadota</taxon>
        <taxon>Betaproteobacteria</taxon>
        <taxon>Burkholderiales</taxon>
        <taxon>Sphaerotilaceae</taxon>
        <taxon>Sphaerotilus</taxon>
    </lineage>
</organism>
<evidence type="ECO:0000313" key="2">
    <source>
        <dbReference type="EMBL" id="PXW94920.1"/>
    </source>
</evidence>
<evidence type="ECO:0000313" key="3">
    <source>
        <dbReference type="Proteomes" id="UP000247811"/>
    </source>
</evidence>
<proteinExistence type="predicted"/>
<dbReference type="InterPro" id="IPR011990">
    <property type="entry name" value="TPR-like_helical_dom_sf"/>
</dbReference>
<gene>
    <name evidence="2" type="ORF">C7444_1112</name>
</gene>
<accession>A0A318H9A1</accession>
<dbReference type="InterPro" id="IPR006597">
    <property type="entry name" value="Sel1-like"/>
</dbReference>
<dbReference type="Proteomes" id="UP000247811">
    <property type="component" value="Unassembled WGS sequence"/>
</dbReference>
<comment type="caution">
    <text evidence="2">The sequence shown here is derived from an EMBL/GenBank/DDBJ whole genome shotgun (WGS) entry which is preliminary data.</text>
</comment>
<dbReference type="SUPFAM" id="SSF81901">
    <property type="entry name" value="HCP-like"/>
    <property type="match status" value="1"/>
</dbReference>
<dbReference type="RefSeq" id="WP_110401176.1">
    <property type="nucleotide sequence ID" value="NZ_QJJS01000011.1"/>
</dbReference>
<keyword evidence="3" id="KW-1185">Reference proteome</keyword>
<dbReference type="SMART" id="SM00671">
    <property type="entry name" value="SEL1"/>
    <property type="match status" value="2"/>
</dbReference>
<dbReference type="InterPro" id="IPR021277">
    <property type="entry name" value="DUF2610"/>
</dbReference>
<feature type="region of interest" description="Disordered" evidence="1">
    <location>
        <begin position="386"/>
        <end position="411"/>
    </location>
</feature>
<dbReference type="Pfam" id="PF11020">
    <property type="entry name" value="DUF2610"/>
    <property type="match status" value="1"/>
</dbReference>
<dbReference type="EMBL" id="QJJS01000011">
    <property type="protein sequence ID" value="PXW94920.1"/>
    <property type="molecule type" value="Genomic_DNA"/>
</dbReference>
<dbReference type="OrthoDB" id="5365194at2"/>
<sequence length="454" mass="49100">MFKLSGMHGFLLGLALASGTGVAVVLHQHARTQRLAQACDTAAASPFDDTRPAGIPGVPFEQIAAQQAIEACHEATADQPADARLQHQHGRALQAGQRLADALVAYRQADRLGSIPAGHNIGSIYLIGGQGVAKDEAAAVAWFERTAAKGYPLSQRAAAELLEHGQGAVAANPERAAFHWRTLADHGDAQAAEHVGLGIKSGSFQPQSDRELWDRLSAAAEQHHTRASIEAAQLLKDSNATPEQIQLGARYALDGYRNALKATIDSEEGWPLYPWRAFQLFQHFVKAGARNDMTMDEARAAEADFSGPVKKFTVPIDCDGTQVAFSLYLWQWQRNYPQSDTQFQWLQAARRCTPPEAVAASFQKIFAIAAENQVNFPDLAVRAFSREPDPPPQQIAEPMEQDSISGRTAGSGLSGGETVGVALAALACWYWSDQCKELAMEAAKQGIRELLKSN</sequence>
<dbReference type="PANTHER" id="PTHR11102">
    <property type="entry name" value="SEL-1-LIKE PROTEIN"/>
    <property type="match status" value="1"/>
</dbReference>
<dbReference type="Gene3D" id="1.25.40.10">
    <property type="entry name" value="Tetratricopeptide repeat domain"/>
    <property type="match status" value="1"/>
</dbReference>
<protein>
    <submittedName>
        <fullName evidence="2">Uncharacterized protein DUF2610</fullName>
    </submittedName>
</protein>
<dbReference type="AlphaFoldDB" id="A0A318H9A1"/>
<reference evidence="2 3" key="1">
    <citation type="submission" date="2018-05" db="EMBL/GenBank/DDBJ databases">
        <title>Genomic Encyclopedia of Type Strains, Phase IV (KMG-IV): sequencing the most valuable type-strain genomes for metagenomic binning, comparative biology and taxonomic classification.</title>
        <authorList>
            <person name="Goeker M."/>
        </authorList>
    </citation>
    <scope>NUCLEOTIDE SEQUENCE [LARGE SCALE GENOMIC DNA]</scope>
    <source>
        <strain evidence="2 3">DSM 566</strain>
    </source>
</reference>
<name>A0A318H9A1_9BURK</name>
<dbReference type="Pfam" id="PF08238">
    <property type="entry name" value="Sel1"/>
    <property type="match status" value="2"/>
</dbReference>
<dbReference type="InterPro" id="IPR050767">
    <property type="entry name" value="Sel1_AlgK"/>
</dbReference>
<evidence type="ECO:0000256" key="1">
    <source>
        <dbReference type="SAM" id="MobiDB-lite"/>
    </source>
</evidence>